<reference evidence="2" key="1">
    <citation type="submission" date="2012-05" db="EMBL/GenBank/DDBJ databases">
        <authorList>
            <person name="Krishnakumar V."/>
            <person name="Cheung F."/>
            <person name="Xiao Y."/>
            <person name="Chan A."/>
            <person name="Moskal W.A."/>
            <person name="Town C.D."/>
        </authorList>
    </citation>
    <scope>NUCLEOTIDE SEQUENCE</scope>
</reference>
<proteinExistence type="evidence at transcript level"/>
<sequence length="65" mass="7538">MNLLNAPFSPGSEEMSDSDFETLTEEDEMRQFVRFCDEILVILNNRCASVFLNAIDNKFTEEEKN</sequence>
<organism evidence="2">
    <name type="scientific">Medicago truncatula</name>
    <name type="common">Barrel medic</name>
    <name type="synonym">Medicago tribuloides</name>
    <dbReference type="NCBI Taxonomy" id="3880"/>
    <lineage>
        <taxon>Eukaryota</taxon>
        <taxon>Viridiplantae</taxon>
        <taxon>Streptophyta</taxon>
        <taxon>Embryophyta</taxon>
        <taxon>Tracheophyta</taxon>
        <taxon>Spermatophyta</taxon>
        <taxon>Magnoliopsida</taxon>
        <taxon>eudicotyledons</taxon>
        <taxon>Gunneridae</taxon>
        <taxon>Pentapetalae</taxon>
        <taxon>rosids</taxon>
        <taxon>fabids</taxon>
        <taxon>Fabales</taxon>
        <taxon>Fabaceae</taxon>
        <taxon>Papilionoideae</taxon>
        <taxon>50 kb inversion clade</taxon>
        <taxon>NPAAA clade</taxon>
        <taxon>Hologalegina</taxon>
        <taxon>IRL clade</taxon>
        <taxon>Trifolieae</taxon>
        <taxon>Medicago</taxon>
    </lineage>
</organism>
<protein>
    <submittedName>
        <fullName evidence="2">Uncharacterized protein</fullName>
    </submittedName>
</protein>
<dbReference type="EMBL" id="BT140428">
    <property type="protein sequence ID" value="AFK40223.1"/>
    <property type="molecule type" value="mRNA"/>
</dbReference>
<feature type="region of interest" description="Disordered" evidence="1">
    <location>
        <begin position="1"/>
        <end position="21"/>
    </location>
</feature>
<dbReference type="AlphaFoldDB" id="I3SIY1"/>
<evidence type="ECO:0000256" key="1">
    <source>
        <dbReference type="SAM" id="MobiDB-lite"/>
    </source>
</evidence>
<name>I3SIY1_MEDTR</name>
<accession>I3SIY1</accession>
<evidence type="ECO:0000313" key="2">
    <source>
        <dbReference type="EMBL" id="AFK40223.1"/>
    </source>
</evidence>